<dbReference type="Proteomes" id="UP001501257">
    <property type="component" value="Unassembled WGS sequence"/>
</dbReference>
<protein>
    <recommendedName>
        <fullName evidence="4">SPOR domain-containing protein</fullName>
    </recommendedName>
</protein>
<name>A0ABP9TPS9_9MICC</name>
<proteinExistence type="predicted"/>
<reference evidence="3" key="1">
    <citation type="journal article" date="2019" name="Int. J. Syst. Evol. Microbiol.">
        <title>The Global Catalogue of Microorganisms (GCM) 10K type strain sequencing project: providing services to taxonomists for standard genome sequencing and annotation.</title>
        <authorList>
            <consortium name="The Broad Institute Genomics Platform"/>
            <consortium name="The Broad Institute Genome Sequencing Center for Infectious Disease"/>
            <person name="Wu L."/>
            <person name="Ma J."/>
        </authorList>
    </citation>
    <scope>NUCLEOTIDE SEQUENCE [LARGE SCALE GENOMIC DNA]</scope>
    <source>
        <strain evidence="3">JCM 18952</strain>
    </source>
</reference>
<dbReference type="RefSeq" id="WP_210101170.1">
    <property type="nucleotide sequence ID" value="NZ_BAABLK010000028.1"/>
</dbReference>
<evidence type="ECO:0000256" key="1">
    <source>
        <dbReference type="SAM" id="MobiDB-lite"/>
    </source>
</evidence>
<evidence type="ECO:0000313" key="2">
    <source>
        <dbReference type="EMBL" id="GAA5227420.1"/>
    </source>
</evidence>
<evidence type="ECO:0008006" key="4">
    <source>
        <dbReference type="Google" id="ProtNLM"/>
    </source>
</evidence>
<organism evidence="2 3">
    <name type="scientific">Paeniglutamicibacter antarcticus</name>
    <dbReference type="NCBI Taxonomy" id="494023"/>
    <lineage>
        <taxon>Bacteria</taxon>
        <taxon>Bacillati</taxon>
        <taxon>Actinomycetota</taxon>
        <taxon>Actinomycetes</taxon>
        <taxon>Micrococcales</taxon>
        <taxon>Micrococcaceae</taxon>
        <taxon>Paeniglutamicibacter</taxon>
    </lineage>
</organism>
<gene>
    <name evidence="2" type="ORF">GCM10025778_19530</name>
</gene>
<keyword evidence="3" id="KW-1185">Reference proteome</keyword>
<comment type="caution">
    <text evidence="2">The sequence shown here is derived from an EMBL/GenBank/DDBJ whole genome shotgun (WGS) entry which is preliminary data.</text>
</comment>
<evidence type="ECO:0000313" key="3">
    <source>
        <dbReference type="Proteomes" id="UP001501257"/>
    </source>
</evidence>
<accession>A0ABP9TPS9</accession>
<sequence>MSGALPGEGEYWFNTATGQVESGPQADWSKLLGPYGSRAEAELAMTKVRERNEQWDKEDEEEADQGGSWA</sequence>
<feature type="region of interest" description="Disordered" evidence="1">
    <location>
        <begin position="47"/>
        <end position="70"/>
    </location>
</feature>
<dbReference type="EMBL" id="BAABLK010000028">
    <property type="protein sequence ID" value="GAA5227420.1"/>
    <property type="molecule type" value="Genomic_DNA"/>
</dbReference>